<comment type="caution">
    <text evidence="2">The sequence shown here is derived from an EMBL/GenBank/DDBJ whole genome shotgun (WGS) entry which is preliminary data.</text>
</comment>
<dbReference type="Proteomes" id="UP000577362">
    <property type="component" value="Unassembled WGS sequence"/>
</dbReference>
<dbReference type="InterPro" id="IPR029032">
    <property type="entry name" value="AhpD-like"/>
</dbReference>
<keyword evidence="3" id="KW-1185">Reference proteome</keyword>
<dbReference type="PANTHER" id="PTHR33570">
    <property type="entry name" value="4-CARBOXYMUCONOLACTONE DECARBOXYLASE FAMILY PROTEIN"/>
    <property type="match status" value="1"/>
</dbReference>
<feature type="domain" description="Carboxymuconolactone decarboxylase-like" evidence="1">
    <location>
        <begin position="37"/>
        <end position="118"/>
    </location>
</feature>
<dbReference type="RefSeq" id="WP_183316804.1">
    <property type="nucleotide sequence ID" value="NZ_JACIEN010000002.1"/>
</dbReference>
<dbReference type="GO" id="GO:0047575">
    <property type="term" value="F:4-carboxymuconolactone decarboxylase activity"/>
    <property type="evidence" value="ECO:0007669"/>
    <property type="project" value="UniProtKB-EC"/>
</dbReference>
<dbReference type="EMBL" id="JACIEN010000002">
    <property type="protein sequence ID" value="MBB4017486.1"/>
    <property type="molecule type" value="Genomic_DNA"/>
</dbReference>
<dbReference type="SUPFAM" id="SSF69118">
    <property type="entry name" value="AhpD-like"/>
    <property type="match status" value="1"/>
</dbReference>
<dbReference type="GO" id="GO:0051920">
    <property type="term" value="F:peroxiredoxin activity"/>
    <property type="evidence" value="ECO:0007669"/>
    <property type="project" value="InterPro"/>
</dbReference>
<reference evidence="2 3" key="1">
    <citation type="submission" date="2020-08" db="EMBL/GenBank/DDBJ databases">
        <title>Genomic Encyclopedia of Type Strains, Phase IV (KMG-IV): sequencing the most valuable type-strain genomes for metagenomic binning, comparative biology and taxonomic classification.</title>
        <authorList>
            <person name="Goeker M."/>
        </authorList>
    </citation>
    <scope>NUCLEOTIDE SEQUENCE [LARGE SCALE GENOMIC DNA]</scope>
    <source>
        <strain evidence="2 3">DSM 103737</strain>
    </source>
</reference>
<organism evidence="2 3">
    <name type="scientific">Chelatococcus caeni</name>
    <dbReference type="NCBI Taxonomy" id="1348468"/>
    <lineage>
        <taxon>Bacteria</taxon>
        <taxon>Pseudomonadati</taxon>
        <taxon>Pseudomonadota</taxon>
        <taxon>Alphaproteobacteria</taxon>
        <taxon>Hyphomicrobiales</taxon>
        <taxon>Chelatococcaceae</taxon>
        <taxon>Chelatococcus</taxon>
    </lineage>
</organism>
<dbReference type="PANTHER" id="PTHR33570:SF2">
    <property type="entry name" value="CARBOXYMUCONOLACTONE DECARBOXYLASE-LIKE DOMAIN-CONTAINING PROTEIN"/>
    <property type="match status" value="1"/>
</dbReference>
<evidence type="ECO:0000313" key="3">
    <source>
        <dbReference type="Proteomes" id="UP000577362"/>
    </source>
</evidence>
<gene>
    <name evidence="2" type="ORF">GGR16_002515</name>
</gene>
<dbReference type="AlphaFoldDB" id="A0A840C3H4"/>
<evidence type="ECO:0000313" key="2">
    <source>
        <dbReference type="EMBL" id="MBB4017486.1"/>
    </source>
</evidence>
<dbReference type="Pfam" id="PF02627">
    <property type="entry name" value="CMD"/>
    <property type="match status" value="1"/>
</dbReference>
<dbReference type="EC" id="4.1.1.44" evidence="2"/>
<evidence type="ECO:0000259" key="1">
    <source>
        <dbReference type="Pfam" id="PF02627"/>
    </source>
</evidence>
<keyword evidence="2" id="KW-0456">Lyase</keyword>
<dbReference type="InterPro" id="IPR003779">
    <property type="entry name" value="CMD-like"/>
</dbReference>
<accession>A0A840C3H4</accession>
<name>A0A840C3H4_9HYPH</name>
<protein>
    <submittedName>
        <fullName evidence="2">4-carboxymuconolactone decarboxylase</fullName>
        <ecNumber evidence="2">4.1.1.44</ecNumber>
    </submittedName>
</protein>
<dbReference type="Gene3D" id="1.20.1290.10">
    <property type="entry name" value="AhpD-like"/>
    <property type="match status" value="1"/>
</dbReference>
<proteinExistence type="predicted"/>
<dbReference type="InterPro" id="IPR052512">
    <property type="entry name" value="4CMD/NDH-1_regulator"/>
</dbReference>
<sequence>MSRDVFDRGLEIRKSVLGKEFVEKSFAAADDFNMPQQELVTEYCWGAVWGREGLDRRTRSMLNLAMLSALNRPHELRMHLKGALRNGVTREEIREVLLQVTIYCGVPAGVDAFRTAREVFAEVDGAK</sequence>